<reference evidence="1 2" key="1">
    <citation type="submission" date="2017-03" db="EMBL/GenBank/DDBJ databases">
        <title>Draft Genome sequence of Marispirochaeta sp. strain JC444.</title>
        <authorList>
            <person name="Shivani Y."/>
            <person name="Subhash Y."/>
            <person name="Sasikala C."/>
            <person name="Ramana C."/>
        </authorList>
    </citation>
    <scope>NUCLEOTIDE SEQUENCE [LARGE SCALE GENOMIC DNA]</scope>
    <source>
        <strain evidence="1 2">JC444</strain>
    </source>
</reference>
<evidence type="ECO:0000313" key="2">
    <source>
        <dbReference type="Proteomes" id="UP000192343"/>
    </source>
</evidence>
<name>A0A1Y1S354_9SPIO</name>
<evidence type="ECO:0000313" key="1">
    <source>
        <dbReference type="EMBL" id="ORC38412.1"/>
    </source>
</evidence>
<gene>
    <name evidence="1" type="ORF">B4O97_01245</name>
</gene>
<keyword evidence="2" id="KW-1185">Reference proteome</keyword>
<proteinExistence type="predicted"/>
<accession>A0A1Y1S354</accession>
<comment type="caution">
    <text evidence="1">The sequence shown here is derived from an EMBL/GenBank/DDBJ whole genome shotgun (WGS) entry which is preliminary data.</text>
</comment>
<evidence type="ECO:0008006" key="3">
    <source>
        <dbReference type="Google" id="ProtNLM"/>
    </source>
</evidence>
<dbReference type="EMBL" id="MWQY01000001">
    <property type="protein sequence ID" value="ORC38412.1"/>
    <property type="molecule type" value="Genomic_DNA"/>
</dbReference>
<protein>
    <recommendedName>
        <fullName evidence="3">STAS/SEC14 domain-containing protein</fullName>
    </recommendedName>
</protein>
<sequence length="134" mass="15754">MKTITLLDNDSVSLYCYPEQGIIHHEIHKFVFGEPWREMMMKGADAFIEHGCTKWLSNDKSNSAMRQEDLEWGQKNWEGRILEKGWKYWALMVPEKAIGKMNMRPIVDRYAGMGVTVQIFSEFDDAFKWLTQQS</sequence>
<organism evidence="1 2">
    <name type="scientific">Marispirochaeta aestuarii</name>
    <dbReference type="NCBI Taxonomy" id="1963862"/>
    <lineage>
        <taxon>Bacteria</taxon>
        <taxon>Pseudomonadati</taxon>
        <taxon>Spirochaetota</taxon>
        <taxon>Spirochaetia</taxon>
        <taxon>Spirochaetales</taxon>
        <taxon>Spirochaetaceae</taxon>
        <taxon>Marispirochaeta</taxon>
    </lineage>
</organism>
<dbReference type="RefSeq" id="WP_083047513.1">
    <property type="nucleotide sequence ID" value="NZ_MWQY01000001.1"/>
</dbReference>
<dbReference type="Proteomes" id="UP000192343">
    <property type="component" value="Unassembled WGS sequence"/>
</dbReference>
<dbReference type="AlphaFoldDB" id="A0A1Y1S354"/>
<dbReference type="OrthoDB" id="852169at2"/>
<dbReference type="STRING" id="1963862.B4O97_01245"/>